<sequence>MDRMASSMKQVPNPLPKVLSRRGVGAGIEAAERESFERTQVRTGGPRGMRGWGIPSDAESGRGFEGSRGLQVQGRTEQGGREREHRARRSRRSWGGRGPGGIPAGLGRRAGRLRGAGTIRAAEQGRGHRGGGSGRNGRGAEWKGCP</sequence>
<feature type="compositionally biased region" description="Basic and acidic residues" evidence="1">
    <location>
        <begin position="30"/>
        <end position="40"/>
    </location>
</feature>
<reference evidence="3" key="1">
    <citation type="submission" date="2016-06" db="EMBL/GenBank/DDBJ databases">
        <title>De novo assembly and RNA-Seq shows season-dependent expression and editing in black bear kidneys.</title>
        <authorList>
            <person name="Korstanje R."/>
            <person name="Srivastava A."/>
            <person name="Sarsani V.K."/>
            <person name="Sheehan S.M."/>
            <person name="Seger R.L."/>
            <person name="Barter M.E."/>
            <person name="Lindqvist C."/>
            <person name="Brody L.C."/>
            <person name="Mullikin J.C."/>
        </authorList>
    </citation>
    <scope>NUCLEOTIDE SEQUENCE [LARGE SCALE GENOMIC DNA]</scope>
</reference>
<organism evidence="2 3">
    <name type="scientific">Ursus americanus</name>
    <name type="common">American black bear</name>
    <name type="synonym">Euarctos americanus</name>
    <dbReference type="NCBI Taxonomy" id="9643"/>
    <lineage>
        <taxon>Eukaryota</taxon>
        <taxon>Metazoa</taxon>
        <taxon>Chordata</taxon>
        <taxon>Craniata</taxon>
        <taxon>Vertebrata</taxon>
        <taxon>Euteleostomi</taxon>
        <taxon>Mammalia</taxon>
        <taxon>Eutheria</taxon>
        <taxon>Laurasiatheria</taxon>
        <taxon>Carnivora</taxon>
        <taxon>Caniformia</taxon>
        <taxon>Ursidae</taxon>
        <taxon>Ursus</taxon>
    </lineage>
</organism>
<feature type="compositionally biased region" description="Gly residues" evidence="1">
    <location>
        <begin position="95"/>
        <end position="104"/>
    </location>
</feature>
<feature type="region of interest" description="Disordered" evidence="1">
    <location>
        <begin position="1"/>
        <end position="146"/>
    </location>
</feature>
<reference evidence="2" key="2">
    <citation type="submission" date="2025-08" db="UniProtKB">
        <authorList>
            <consortium name="Ensembl"/>
        </authorList>
    </citation>
    <scope>IDENTIFICATION</scope>
</reference>
<dbReference type="AlphaFoldDB" id="A0A452QEY7"/>
<reference evidence="2" key="3">
    <citation type="submission" date="2025-09" db="UniProtKB">
        <authorList>
            <consortium name="Ensembl"/>
        </authorList>
    </citation>
    <scope>IDENTIFICATION</scope>
</reference>
<proteinExistence type="predicted"/>
<keyword evidence="3" id="KW-1185">Reference proteome</keyword>
<dbReference type="Proteomes" id="UP000291022">
    <property type="component" value="Unassembled WGS sequence"/>
</dbReference>
<evidence type="ECO:0000313" key="2">
    <source>
        <dbReference type="Ensembl" id="ENSUAMP00000003468.1"/>
    </source>
</evidence>
<feature type="compositionally biased region" description="Low complexity" evidence="1">
    <location>
        <begin position="113"/>
        <end position="122"/>
    </location>
</feature>
<dbReference type="STRING" id="9643.ENSUAMP00000003468"/>
<name>A0A452QEY7_URSAM</name>
<evidence type="ECO:0000313" key="3">
    <source>
        <dbReference type="Proteomes" id="UP000291022"/>
    </source>
</evidence>
<dbReference type="GeneTree" id="ENSGT00910000148169"/>
<accession>A0A452QEY7</accession>
<evidence type="ECO:0000256" key="1">
    <source>
        <dbReference type="SAM" id="MobiDB-lite"/>
    </source>
</evidence>
<dbReference type="Ensembl" id="ENSUAMT00000003951.1">
    <property type="protein sequence ID" value="ENSUAMP00000003468.1"/>
    <property type="gene ID" value="ENSUAMG00000003194.1"/>
</dbReference>
<protein>
    <submittedName>
        <fullName evidence="2">Uncharacterized protein</fullName>
    </submittedName>
</protein>